<dbReference type="Proteomes" id="UP000240572">
    <property type="component" value="Unassembled WGS sequence"/>
</dbReference>
<keyword evidence="2" id="KW-0808">Transferase</keyword>
<reference evidence="2 3" key="1">
    <citation type="submission" date="2018-03" db="EMBL/GenBank/DDBJ databases">
        <title>Genomic Encyclopedia of Type Strains, Phase III (KMG-III): the genomes of soil and plant-associated and newly described type strains.</title>
        <authorList>
            <person name="Whitman W."/>
        </authorList>
    </citation>
    <scope>NUCLEOTIDE SEQUENCE [LARGE SCALE GENOMIC DNA]</scope>
    <source>
        <strain evidence="2 3">CGMCC 1.12700</strain>
    </source>
</reference>
<dbReference type="AlphaFoldDB" id="A0A2P8D5Q0"/>
<feature type="domain" description="Methyltransferase type 12" evidence="1">
    <location>
        <begin position="62"/>
        <end position="158"/>
    </location>
</feature>
<organism evidence="2 3">
    <name type="scientific">Taibaiella chishuiensis</name>
    <dbReference type="NCBI Taxonomy" id="1434707"/>
    <lineage>
        <taxon>Bacteria</taxon>
        <taxon>Pseudomonadati</taxon>
        <taxon>Bacteroidota</taxon>
        <taxon>Chitinophagia</taxon>
        <taxon>Chitinophagales</taxon>
        <taxon>Chitinophagaceae</taxon>
        <taxon>Taibaiella</taxon>
    </lineage>
</organism>
<protein>
    <submittedName>
        <fullName evidence="2">SAM-dependent methyltransferase</fullName>
    </submittedName>
</protein>
<evidence type="ECO:0000313" key="3">
    <source>
        <dbReference type="Proteomes" id="UP000240572"/>
    </source>
</evidence>
<gene>
    <name evidence="2" type="ORF">B0I18_103105</name>
</gene>
<dbReference type="GO" id="GO:0032259">
    <property type="term" value="P:methylation"/>
    <property type="evidence" value="ECO:0007669"/>
    <property type="project" value="UniProtKB-KW"/>
</dbReference>
<dbReference type="Pfam" id="PF08242">
    <property type="entry name" value="Methyltransf_12"/>
    <property type="match status" value="1"/>
</dbReference>
<proteinExistence type="predicted"/>
<evidence type="ECO:0000259" key="1">
    <source>
        <dbReference type="Pfam" id="PF08242"/>
    </source>
</evidence>
<dbReference type="InterPro" id="IPR029063">
    <property type="entry name" value="SAM-dependent_MTases_sf"/>
</dbReference>
<name>A0A2P8D5Q0_9BACT</name>
<dbReference type="GO" id="GO:0008168">
    <property type="term" value="F:methyltransferase activity"/>
    <property type="evidence" value="ECO:0007669"/>
    <property type="project" value="UniProtKB-KW"/>
</dbReference>
<evidence type="ECO:0000313" key="2">
    <source>
        <dbReference type="EMBL" id="PSK92528.1"/>
    </source>
</evidence>
<keyword evidence="2" id="KW-0489">Methyltransferase</keyword>
<sequence>MLMTPERFFDLFLKELEQREEMHRYYKFLGKESSFHFRKNYFLERLRFIARQVQDPASSVWDCGSGYGTTCLFLAMNGIKTHGTTLEFYFETVARRYEYWNQFGEASLFTCSYENLFDNPPATGSYDTIIVQDTLHHLEPINDALHIFHNALRPGGRIIAVEENGSNIIQNAKLYKYRGNKRIIKQWDEKLQKDILIGNENIRSLKTWSELMQHNKFNIDTASVQYVRYFLPFRYRNANPDQLLRKEQEIQRKSSFRKEYFFFGLNFVAVKQ</sequence>
<dbReference type="CDD" id="cd02440">
    <property type="entry name" value="AdoMet_MTases"/>
    <property type="match status" value="1"/>
</dbReference>
<comment type="caution">
    <text evidence="2">The sequence shown here is derived from an EMBL/GenBank/DDBJ whole genome shotgun (WGS) entry which is preliminary data.</text>
</comment>
<dbReference type="OrthoDB" id="9772751at2"/>
<dbReference type="EMBL" id="PYGD01000003">
    <property type="protein sequence ID" value="PSK92528.1"/>
    <property type="molecule type" value="Genomic_DNA"/>
</dbReference>
<keyword evidence="3" id="KW-1185">Reference proteome</keyword>
<dbReference type="RefSeq" id="WP_106522717.1">
    <property type="nucleotide sequence ID" value="NZ_PYGD01000003.1"/>
</dbReference>
<dbReference type="Gene3D" id="3.40.50.150">
    <property type="entry name" value="Vaccinia Virus protein VP39"/>
    <property type="match status" value="1"/>
</dbReference>
<dbReference type="SUPFAM" id="SSF53335">
    <property type="entry name" value="S-adenosyl-L-methionine-dependent methyltransferases"/>
    <property type="match status" value="1"/>
</dbReference>
<accession>A0A2P8D5Q0</accession>
<dbReference type="InterPro" id="IPR013217">
    <property type="entry name" value="Methyltransf_12"/>
</dbReference>